<feature type="compositionally biased region" description="Polar residues" evidence="1">
    <location>
        <begin position="407"/>
        <end position="417"/>
    </location>
</feature>
<organism evidence="3 4">
    <name type="scientific">Eimeria tenella</name>
    <name type="common">Coccidian parasite</name>
    <dbReference type="NCBI Taxonomy" id="5802"/>
    <lineage>
        <taxon>Eukaryota</taxon>
        <taxon>Sar</taxon>
        <taxon>Alveolata</taxon>
        <taxon>Apicomplexa</taxon>
        <taxon>Conoidasida</taxon>
        <taxon>Coccidia</taxon>
        <taxon>Eucoccidiorida</taxon>
        <taxon>Eimeriorina</taxon>
        <taxon>Eimeriidae</taxon>
        <taxon>Eimeria</taxon>
    </lineage>
</organism>
<evidence type="ECO:0008006" key="5">
    <source>
        <dbReference type="Google" id="ProtNLM"/>
    </source>
</evidence>
<dbReference type="GeneID" id="25252384"/>
<dbReference type="VEuPathDB" id="ToxoDB:ETH_00016150"/>
<reference evidence="3" key="1">
    <citation type="submission" date="2013-10" db="EMBL/GenBank/DDBJ databases">
        <title>Genomic analysis of the causative agents of coccidiosis in chickens.</title>
        <authorList>
            <person name="Reid A.J."/>
            <person name="Blake D."/>
            <person name="Billington K."/>
            <person name="Browne H."/>
            <person name="Dunn M."/>
            <person name="Hung S."/>
            <person name="Kawahara F."/>
            <person name="Miranda-Saavedra D."/>
            <person name="Mourier T."/>
            <person name="Nagra H."/>
            <person name="Otto T.D."/>
            <person name="Rawlings N."/>
            <person name="Sanchez A."/>
            <person name="Sanders M."/>
            <person name="Subramaniam C."/>
            <person name="Tay Y."/>
            <person name="Dear P."/>
            <person name="Doerig C."/>
            <person name="Gruber A."/>
            <person name="Parkinson J."/>
            <person name="Shirley M."/>
            <person name="Wan K.L."/>
            <person name="Berriman M."/>
            <person name="Tomley F."/>
            <person name="Pain A."/>
        </authorList>
    </citation>
    <scope>NUCLEOTIDE SEQUENCE [LARGE SCALE GENOMIC DNA]</scope>
    <source>
        <strain evidence="3">Houghton</strain>
    </source>
</reference>
<evidence type="ECO:0000313" key="3">
    <source>
        <dbReference type="EMBL" id="CDJ37552.1"/>
    </source>
</evidence>
<dbReference type="Proteomes" id="UP000030747">
    <property type="component" value="Unassembled WGS sequence"/>
</dbReference>
<protein>
    <recommendedName>
        <fullName evidence="5">Transmembrane protein</fullName>
    </recommendedName>
</protein>
<feature type="region of interest" description="Disordered" evidence="1">
    <location>
        <begin position="117"/>
        <end position="156"/>
    </location>
</feature>
<proteinExistence type="predicted"/>
<evidence type="ECO:0000256" key="2">
    <source>
        <dbReference type="SAM" id="Phobius"/>
    </source>
</evidence>
<keyword evidence="2" id="KW-0472">Membrane</keyword>
<keyword evidence="4" id="KW-1185">Reference proteome</keyword>
<dbReference type="OrthoDB" id="10529827at2759"/>
<feature type="compositionally biased region" description="Low complexity" evidence="1">
    <location>
        <begin position="140"/>
        <end position="152"/>
    </location>
</feature>
<keyword evidence="2" id="KW-1133">Transmembrane helix</keyword>
<sequence length="711" mass="79068">MARATDSRHISDPCTSRERFNFSPVLLEHLESTESAHEVPTRVTRPVCAAPHKSKVVILCMLAVVALTVSFFRICYEWRGHKDVRRLSSKFPRGEKDPELSQILDMCLDMEEDNQNVSPTLAPVSQTQPIGRQPPRSTLQHQHSQQSPPSDSMPEEEYFITQPTTSFLRLLEEPMDSAFSGYYRSKETSFEEYPARSTPEEYLPMAGPSISRMQATPISSSDIPFRTVESSYTSYVTPPANAASSSLRGMQGVTSVMQRFAHLPEGAVQTSGSSALQIPDDYSSAQERYQLPLTPRGPDHARQAFLEIGEFEERLQGLQETTSVMQPFTHSPPGQLQSGGSSGPLVRGMYSTTQEHSPFPLTWPGSGYAHQATQEHSPFPLTRPGSGPAHQASPAASKSLKRPLNESGASSSYSPPAQRSRGEEQTATAMPSTSLASLRDDVVRSLLQAVSAGASGISILGSLLRSYDSSADKVPETSKEKNSEIALLLSKGSVLRRMLPCDPAITNHPFYKLPEVAPGIKVRRFSPSEAFSRSNLLPQVSTPLESIRSWFRMDVLDETGANRLVVEAERVVCNLYFIQQKPVPSTTASRAVLVLGQRYLMLDALVSTIQVLGPTMNASRWWPKLVGAIPTEILHRNFPSPFERTRYYETLALRLIKAIELLKKGVRLEAWDTVELKRELFCKKTSPRWFKTFRWDSWRTDDKESSSGEQT</sequence>
<evidence type="ECO:0000313" key="4">
    <source>
        <dbReference type="Proteomes" id="UP000030747"/>
    </source>
</evidence>
<evidence type="ECO:0000256" key="1">
    <source>
        <dbReference type="SAM" id="MobiDB-lite"/>
    </source>
</evidence>
<reference evidence="3" key="2">
    <citation type="submission" date="2013-10" db="EMBL/GenBank/DDBJ databases">
        <authorList>
            <person name="Aslett M."/>
        </authorList>
    </citation>
    <scope>NUCLEOTIDE SEQUENCE [LARGE SCALE GENOMIC DNA]</scope>
    <source>
        <strain evidence="3">Houghton</strain>
    </source>
</reference>
<dbReference type="RefSeq" id="XP_013228390.1">
    <property type="nucleotide sequence ID" value="XM_013372936.1"/>
</dbReference>
<accession>U6KMQ0</accession>
<dbReference type="AlphaFoldDB" id="U6KMQ0"/>
<feature type="transmembrane region" description="Helical" evidence="2">
    <location>
        <begin position="56"/>
        <end position="76"/>
    </location>
</feature>
<dbReference type="OMA" id="FRICYEW"/>
<keyword evidence="2" id="KW-0812">Transmembrane</keyword>
<feature type="compositionally biased region" description="Low complexity" evidence="1">
    <location>
        <begin position="331"/>
        <end position="345"/>
    </location>
</feature>
<name>U6KMQ0_EIMTE</name>
<feature type="compositionally biased region" description="Polar residues" evidence="1">
    <location>
        <begin position="117"/>
        <end position="139"/>
    </location>
</feature>
<gene>
    <name evidence="3" type="ORF">ETH_00016150</name>
</gene>
<dbReference type="VEuPathDB" id="ToxoDB:ETH2_1593400"/>
<dbReference type="EMBL" id="HG673766">
    <property type="protein sequence ID" value="CDJ37552.1"/>
    <property type="molecule type" value="Genomic_DNA"/>
</dbReference>
<feature type="region of interest" description="Disordered" evidence="1">
    <location>
        <begin position="325"/>
        <end position="433"/>
    </location>
</feature>